<accession>A0AAV1WNA5</accession>
<gene>
    <name evidence="2" type="ORF">LLUT_LOCUS11818</name>
</gene>
<feature type="domain" description="Nal1 C-terminal" evidence="1">
    <location>
        <begin position="39"/>
        <end position="155"/>
    </location>
</feature>
<feature type="domain" description="Nal1 C-terminal" evidence="1">
    <location>
        <begin position="156"/>
        <end position="197"/>
    </location>
</feature>
<evidence type="ECO:0000259" key="1">
    <source>
        <dbReference type="Pfam" id="PF25819"/>
    </source>
</evidence>
<sequence length="201" mass="22652">MSGYALLLHVPQPFHKRAIQPINTRVYHPTYPHNPFKTRVASQDTYGTLGAIVRRQSAKQIVGKLIFTNRHVAVDLDYPNQKMFHPLSPTLRPEVYLGAVERSTSFITDELWYPMFARINLETFVRADGAFIPYADDFDISTVTTSVRAVGDIGDGGTANMGRHKLKIGQLPENWTSEVDLGRLLNLLELDLVTTNEGLRE</sequence>
<dbReference type="EMBL" id="CAXHTB010000008">
    <property type="protein sequence ID" value="CAL0310758.1"/>
    <property type="molecule type" value="Genomic_DNA"/>
</dbReference>
<dbReference type="PANTHER" id="PTHR31521">
    <property type="entry name" value="EXPRESSED PROTEIN"/>
    <property type="match status" value="1"/>
</dbReference>
<keyword evidence="3" id="KW-1185">Reference proteome</keyword>
<dbReference type="InterPro" id="IPR057906">
    <property type="entry name" value="Nal1"/>
</dbReference>
<comment type="caution">
    <text evidence="2">The sequence shown here is derived from an EMBL/GenBank/DDBJ whole genome shotgun (WGS) entry which is preliminary data.</text>
</comment>
<dbReference type="PANTHER" id="PTHR31521:SF3">
    <property type="entry name" value="TRYPSIN FAMILY PROTEIN"/>
    <property type="match status" value="1"/>
</dbReference>
<evidence type="ECO:0000313" key="3">
    <source>
        <dbReference type="Proteomes" id="UP001497480"/>
    </source>
</evidence>
<name>A0AAV1WNA5_LUPLU</name>
<dbReference type="InterPro" id="IPR057904">
    <property type="entry name" value="Nal1_C"/>
</dbReference>
<protein>
    <recommendedName>
        <fullName evidence="1">Nal1 C-terminal domain-containing protein</fullName>
    </recommendedName>
</protein>
<dbReference type="Proteomes" id="UP001497480">
    <property type="component" value="Unassembled WGS sequence"/>
</dbReference>
<dbReference type="AlphaFoldDB" id="A0AAV1WNA5"/>
<dbReference type="Pfam" id="PF25819">
    <property type="entry name" value="Nal1_C"/>
    <property type="match status" value="2"/>
</dbReference>
<organism evidence="2 3">
    <name type="scientific">Lupinus luteus</name>
    <name type="common">European yellow lupine</name>
    <dbReference type="NCBI Taxonomy" id="3873"/>
    <lineage>
        <taxon>Eukaryota</taxon>
        <taxon>Viridiplantae</taxon>
        <taxon>Streptophyta</taxon>
        <taxon>Embryophyta</taxon>
        <taxon>Tracheophyta</taxon>
        <taxon>Spermatophyta</taxon>
        <taxon>Magnoliopsida</taxon>
        <taxon>eudicotyledons</taxon>
        <taxon>Gunneridae</taxon>
        <taxon>Pentapetalae</taxon>
        <taxon>rosids</taxon>
        <taxon>fabids</taxon>
        <taxon>Fabales</taxon>
        <taxon>Fabaceae</taxon>
        <taxon>Papilionoideae</taxon>
        <taxon>50 kb inversion clade</taxon>
        <taxon>genistoids sensu lato</taxon>
        <taxon>core genistoids</taxon>
        <taxon>Genisteae</taxon>
        <taxon>Lupinus</taxon>
    </lineage>
</organism>
<evidence type="ECO:0000313" key="2">
    <source>
        <dbReference type="EMBL" id="CAL0310758.1"/>
    </source>
</evidence>
<proteinExistence type="predicted"/>
<reference evidence="2 3" key="1">
    <citation type="submission" date="2024-03" db="EMBL/GenBank/DDBJ databases">
        <authorList>
            <person name="Martinez-Hernandez J."/>
        </authorList>
    </citation>
    <scope>NUCLEOTIDE SEQUENCE [LARGE SCALE GENOMIC DNA]</scope>
</reference>